<dbReference type="GO" id="GO:0051010">
    <property type="term" value="F:microtubule plus-end binding"/>
    <property type="evidence" value="ECO:0007669"/>
    <property type="project" value="TreeGrafter"/>
</dbReference>
<feature type="compositionally biased region" description="Polar residues" evidence="1">
    <location>
        <begin position="33"/>
        <end position="44"/>
    </location>
</feature>
<dbReference type="PANTHER" id="PTHR18916:SF82">
    <property type="entry name" value="CAP-GLY DOMAIN-CONTAINING PROTEIN"/>
    <property type="match status" value="1"/>
</dbReference>
<dbReference type="PROSITE" id="PS50245">
    <property type="entry name" value="CAP_GLY_2"/>
    <property type="match status" value="2"/>
</dbReference>
<evidence type="ECO:0000256" key="1">
    <source>
        <dbReference type="SAM" id="MobiDB-lite"/>
    </source>
</evidence>
<feature type="compositionally biased region" description="Low complexity" evidence="1">
    <location>
        <begin position="309"/>
        <end position="325"/>
    </location>
</feature>
<dbReference type="EMBL" id="OV725080">
    <property type="protein sequence ID" value="CAH1399945.1"/>
    <property type="molecule type" value="Genomic_DNA"/>
</dbReference>
<dbReference type="InterPro" id="IPR000938">
    <property type="entry name" value="CAP-Gly_domain"/>
</dbReference>
<proteinExistence type="predicted"/>
<dbReference type="GO" id="GO:0035371">
    <property type="term" value="C:microtubule plus-end"/>
    <property type="evidence" value="ECO:0007669"/>
    <property type="project" value="TreeGrafter"/>
</dbReference>
<feature type="region of interest" description="Disordered" evidence="1">
    <location>
        <begin position="285"/>
        <end position="325"/>
    </location>
</feature>
<dbReference type="Proteomes" id="UP001152798">
    <property type="component" value="Chromosome 4"/>
</dbReference>
<dbReference type="GO" id="GO:0005938">
    <property type="term" value="C:cell cortex"/>
    <property type="evidence" value="ECO:0007669"/>
    <property type="project" value="TreeGrafter"/>
</dbReference>
<feature type="compositionally biased region" description="Pro residues" evidence="1">
    <location>
        <begin position="166"/>
        <end position="180"/>
    </location>
</feature>
<dbReference type="GO" id="GO:0005634">
    <property type="term" value="C:nucleus"/>
    <property type="evidence" value="ECO:0007669"/>
    <property type="project" value="TreeGrafter"/>
</dbReference>
<reference evidence="3" key="1">
    <citation type="submission" date="2022-01" db="EMBL/GenBank/DDBJ databases">
        <authorList>
            <person name="King R."/>
        </authorList>
    </citation>
    <scope>NUCLEOTIDE SEQUENCE</scope>
</reference>
<dbReference type="Gene3D" id="2.30.30.190">
    <property type="entry name" value="CAP Gly-rich-like domain"/>
    <property type="match status" value="2"/>
</dbReference>
<feature type="region of interest" description="Disordered" evidence="1">
    <location>
        <begin position="1"/>
        <end position="49"/>
    </location>
</feature>
<name>A0A9P0HCV3_NEZVI</name>
<protein>
    <recommendedName>
        <fullName evidence="2">CAP-Gly domain-containing protein</fullName>
    </recommendedName>
</protein>
<dbReference type="SMART" id="SM01052">
    <property type="entry name" value="CAP_GLY"/>
    <property type="match status" value="2"/>
</dbReference>
<accession>A0A9P0HCV3</accession>
<organism evidence="3 4">
    <name type="scientific">Nezara viridula</name>
    <name type="common">Southern green stink bug</name>
    <name type="synonym">Cimex viridulus</name>
    <dbReference type="NCBI Taxonomy" id="85310"/>
    <lineage>
        <taxon>Eukaryota</taxon>
        <taxon>Metazoa</taxon>
        <taxon>Ecdysozoa</taxon>
        <taxon>Arthropoda</taxon>
        <taxon>Hexapoda</taxon>
        <taxon>Insecta</taxon>
        <taxon>Pterygota</taxon>
        <taxon>Neoptera</taxon>
        <taxon>Paraneoptera</taxon>
        <taxon>Hemiptera</taxon>
        <taxon>Heteroptera</taxon>
        <taxon>Panheteroptera</taxon>
        <taxon>Pentatomomorpha</taxon>
        <taxon>Pentatomoidea</taxon>
        <taxon>Pentatomidae</taxon>
        <taxon>Pentatominae</taxon>
        <taxon>Nezara</taxon>
    </lineage>
</organism>
<dbReference type="PROSITE" id="PS00845">
    <property type="entry name" value="CAP_GLY_1"/>
    <property type="match status" value="2"/>
</dbReference>
<gene>
    <name evidence="3" type="ORF">NEZAVI_LOCUS9282</name>
</gene>
<dbReference type="PANTHER" id="PTHR18916">
    <property type="entry name" value="DYNACTIN 1-RELATED MICROTUBULE-BINDING"/>
    <property type="match status" value="1"/>
</dbReference>
<dbReference type="GO" id="GO:0031122">
    <property type="term" value="P:cytoplasmic microtubule organization"/>
    <property type="evidence" value="ECO:0007669"/>
    <property type="project" value="TreeGrafter"/>
</dbReference>
<evidence type="ECO:0000259" key="2">
    <source>
        <dbReference type="PROSITE" id="PS50245"/>
    </source>
</evidence>
<evidence type="ECO:0000313" key="4">
    <source>
        <dbReference type="Proteomes" id="UP001152798"/>
    </source>
</evidence>
<dbReference type="Pfam" id="PF01302">
    <property type="entry name" value="CAP_GLY"/>
    <property type="match status" value="2"/>
</dbReference>
<evidence type="ECO:0000313" key="3">
    <source>
        <dbReference type="EMBL" id="CAH1399945.1"/>
    </source>
</evidence>
<feature type="compositionally biased region" description="Pro residues" evidence="1">
    <location>
        <begin position="191"/>
        <end position="203"/>
    </location>
</feature>
<keyword evidence="4" id="KW-1185">Reference proteome</keyword>
<sequence>MNESNLKPSGLRPPSKIGRPCLGTNPKPAVPSTPKTNGTTSSVRKLSEDLMKTKITEETEEEEPYHGFGRRESYDRKSSNNSVILTEDTDSFIVGDKVWVGGTKPGRIAFIGETQFASGDWAGIVLEEPIGKNDGSVGGIRYFQCEPKKGVFSRLGRLTRYPLAVPSPPMAPSPSPPPPVSSSTPAMKRATPPPVPRTPPLISPPSSATNYSSEAKVGDRVIVMSTQGSKIGILRYRGTTGFAPGEWCGVELDDPLGKNDGSVEGIRYFQCQPKYGLFAPAAKVSRSPAPDRRPSCQLHHASVKRTSSRESLSSMTSKASTVTSTASRVRLGVNSLKKPLPRASTLAPGTPKATPQSHVIYYPHWDSNFF</sequence>
<feature type="region of interest" description="Disordered" evidence="1">
    <location>
        <begin position="166"/>
        <end position="213"/>
    </location>
</feature>
<dbReference type="OrthoDB" id="5412539at2759"/>
<feature type="domain" description="CAP-Gly" evidence="2">
    <location>
        <begin position="112"/>
        <end position="154"/>
    </location>
</feature>
<dbReference type="AlphaFoldDB" id="A0A9P0HCV3"/>
<dbReference type="InterPro" id="IPR036859">
    <property type="entry name" value="CAP-Gly_dom_sf"/>
</dbReference>
<feature type="region of interest" description="Disordered" evidence="1">
    <location>
        <begin position="54"/>
        <end position="73"/>
    </location>
</feature>
<dbReference type="SUPFAM" id="SSF74924">
    <property type="entry name" value="Cap-Gly domain"/>
    <property type="match status" value="2"/>
</dbReference>
<feature type="domain" description="CAP-Gly" evidence="2">
    <location>
        <begin position="238"/>
        <end position="280"/>
    </location>
</feature>